<dbReference type="Proteomes" id="UP000438448">
    <property type="component" value="Unassembled WGS sequence"/>
</dbReference>
<comment type="caution">
    <text evidence="2">The sequence shown here is derived from an EMBL/GenBank/DDBJ whole genome shotgun (WGS) entry which is preliminary data.</text>
</comment>
<proteinExistence type="predicted"/>
<organism evidence="2 3">
    <name type="scientific">Nocardia macrotermitis</name>
    <dbReference type="NCBI Taxonomy" id="2585198"/>
    <lineage>
        <taxon>Bacteria</taxon>
        <taxon>Bacillati</taxon>
        <taxon>Actinomycetota</taxon>
        <taxon>Actinomycetes</taxon>
        <taxon>Mycobacteriales</taxon>
        <taxon>Nocardiaceae</taxon>
        <taxon>Nocardia</taxon>
    </lineage>
</organism>
<evidence type="ECO:0000313" key="3">
    <source>
        <dbReference type="Proteomes" id="UP000438448"/>
    </source>
</evidence>
<accession>A0A7K0DEC4</accession>
<evidence type="ECO:0000313" key="2">
    <source>
        <dbReference type="EMBL" id="MQY23841.1"/>
    </source>
</evidence>
<reference evidence="2 3" key="1">
    <citation type="submission" date="2019-10" db="EMBL/GenBank/DDBJ databases">
        <title>Nocardia macrotermitis sp. nov. and Nocardia aurantia sp. nov., isolated from the gut of fungus growing-termite Macrotermes natalensis.</title>
        <authorList>
            <person name="Benndorf R."/>
            <person name="Schwitalla J."/>
            <person name="Martin K."/>
            <person name="De Beer W."/>
            <person name="Kaster A.-K."/>
            <person name="Vollmers J."/>
            <person name="Poulsen M."/>
            <person name="Beemelmanns C."/>
        </authorList>
    </citation>
    <scope>NUCLEOTIDE SEQUENCE [LARGE SCALE GENOMIC DNA]</scope>
    <source>
        <strain evidence="2 3">RB20</strain>
    </source>
</reference>
<name>A0A7K0DEC4_9NOCA</name>
<gene>
    <name evidence="2" type="ORF">NRB20_69740</name>
</gene>
<protein>
    <submittedName>
        <fullName evidence="2">Uncharacterized protein</fullName>
    </submittedName>
</protein>
<evidence type="ECO:0000256" key="1">
    <source>
        <dbReference type="SAM" id="MobiDB-lite"/>
    </source>
</evidence>
<dbReference type="AlphaFoldDB" id="A0A7K0DEC4"/>
<dbReference type="EMBL" id="WEGK01000024">
    <property type="protein sequence ID" value="MQY23841.1"/>
    <property type="molecule type" value="Genomic_DNA"/>
</dbReference>
<feature type="region of interest" description="Disordered" evidence="1">
    <location>
        <begin position="23"/>
        <end position="54"/>
    </location>
</feature>
<sequence length="54" mass="5954">MARGATAERRPLRPSPLEVPVVEVLPDELPEPEPLPEAPLSEPFPEEPPARFSL</sequence>
<keyword evidence="3" id="KW-1185">Reference proteome</keyword>